<dbReference type="PRINTS" id="PR01806">
    <property type="entry name" value="VIRFACTRMVIN"/>
</dbReference>
<evidence type="ECO:0000256" key="6">
    <source>
        <dbReference type="ARBA" id="ARBA00022989"/>
    </source>
</evidence>
<feature type="transmembrane region" description="Helical" evidence="9">
    <location>
        <begin position="190"/>
        <end position="211"/>
    </location>
</feature>
<dbReference type="AlphaFoldDB" id="A0A6J6P5V4"/>
<comment type="subcellular location">
    <subcellularLocation>
        <location evidence="1">Cell membrane</location>
        <topology evidence="1">Multi-pass membrane protein</topology>
    </subcellularLocation>
</comment>
<keyword evidence="7 9" id="KW-0472">Membrane</keyword>
<keyword evidence="4" id="KW-0133">Cell shape</keyword>
<dbReference type="PANTHER" id="PTHR47019">
    <property type="entry name" value="LIPID II FLIPPASE MURJ"/>
    <property type="match status" value="1"/>
</dbReference>
<dbReference type="PIRSF" id="PIRSF002869">
    <property type="entry name" value="MviN"/>
    <property type="match status" value="1"/>
</dbReference>
<evidence type="ECO:0000256" key="3">
    <source>
        <dbReference type="ARBA" id="ARBA00022692"/>
    </source>
</evidence>
<dbReference type="InterPro" id="IPR051050">
    <property type="entry name" value="Lipid_II_flippase_MurJ/MviN"/>
</dbReference>
<feature type="transmembrane region" description="Helical" evidence="9">
    <location>
        <begin position="354"/>
        <end position="373"/>
    </location>
</feature>
<feature type="transmembrane region" description="Helical" evidence="9">
    <location>
        <begin position="486"/>
        <end position="507"/>
    </location>
</feature>
<evidence type="ECO:0000256" key="5">
    <source>
        <dbReference type="ARBA" id="ARBA00022984"/>
    </source>
</evidence>
<protein>
    <submittedName>
        <fullName evidence="10">Unannotated protein</fullName>
    </submittedName>
</protein>
<feature type="transmembrane region" description="Helical" evidence="9">
    <location>
        <begin position="114"/>
        <end position="140"/>
    </location>
</feature>
<accession>A0A6J6P5V4</accession>
<feature type="transmembrane region" description="Helical" evidence="9">
    <location>
        <begin position="437"/>
        <end position="466"/>
    </location>
</feature>
<dbReference type="EMBL" id="CAEZXX010000006">
    <property type="protein sequence ID" value="CAB4694116.1"/>
    <property type="molecule type" value="Genomic_DNA"/>
</dbReference>
<feature type="transmembrane region" description="Helical" evidence="9">
    <location>
        <begin position="519"/>
        <end position="541"/>
    </location>
</feature>
<name>A0A6J6P5V4_9ZZZZ</name>
<organism evidence="10">
    <name type="scientific">freshwater metagenome</name>
    <dbReference type="NCBI Taxonomy" id="449393"/>
    <lineage>
        <taxon>unclassified sequences</taxon>
        <taxon>metagenomes</taxon>
        <taxon>ecological metagenomes</taxon>
    </lineage>
</organism>
<proteinExistence type="inferred from homology"/>
<dbReference type="GO" id="GO:0034204">
    <property type="term" value="P:lipid translocation"/>
    <property type="evidence" value="ECO:0007669"/>
    <property type="project" value="TreeGrafter"/>
</dbReference>
<dbReference type="GO" id="GO:0008360">
    <property type="term" value="P:regulation of cell shape"/>
    <property type="evidence" value="ECO:0007669"/>
    <property type="project" value="UniProtKB-KW"/>
</dbReference>
<dbReference type="InterPro" id="IPR004268">
    <property type="entry name" value="MurJ"/>
</dbReference>
<feature type="transmembrane region" description="Helical" evidence="9">
    <location>
        <begin position="84"/>
        <end position="102"/>
    </location>
</feature>
<dbReference type="GO" id="GO:0015648">
    <property type="term" value="F:lipid-linked peptidoglycan transporter activity"/>
    <property type="evidence" value="ECO:0007669"/>
    <property type="project" value="TreeGrafter"/>
</dbReference>
<keyword evidence="3 9" id="KW-0812">Transmembrane</keyword>
<feature type="transmembrane region" description="Helical" evidence="9">
    <location>
        <begin position="393"/>
        <end position="416"/>
    </location>
</feature>
<feature type="transmembrane region" description="Helical" evidence="9">
    <location>
        <begin position="312"/>
        <end position="333"/>
    </location>
</feature>
<keyword evidence="5" id="KW-0573">Peptidoglycan synthesis</keyword>
<feature type="region of interest" description="Disordered" evidence="8">
    <location>
        <begin position="1"/>
        <end position="33"/>
    </location>
</feature>
<evidence type="ECO:0000256" key="1">
    <source>
        <dbReference type="ARBA" id="ARBA00004651"/>
    </source>
</evidence>
<dbReference type="GO" id="GO:0005886">
    <property type="term" value="C:plasma membrane"/>
    <property type="evidence" value="ECO:0007669"/>
    <property type="project" value="UniProtKB-SubCell"/>
</dbReference>
<feature type="transmembrane region" description="Helical" evidence="9">
    <location>
        <begin position="231"/>
        <end position="254"/>
    </location>
</feature>
<feature type="transmembrane region" description="Helical" evidence="9">
    <location>
        <begin position="160"/>
        <end position="183"/>
    </location>
</feature>
<feature type="transmembrane region" description="Helical" evidence="9">
    <location>
        <begin position="275"/>
        <end position="292"/>
    </location>
</feature>
<dbReference type="CDD" id="cd13123">
    <property type="entry name" value="MATE_MurJ_like"/>
    <property type="match status" value="1"/>
</dbReference>
<sequence>MGTAGVLPCETVSGPDPDQSAATATPSGHQRRPGASVLQANVVVAAGTALSRLTGFARFALFGVIFGRAALWDAYNAANNSPNMVYELLLGGVLSATLVPVFTRLFHDEDDESIGAVVGTSLVAVAGLTVLGVAAAPWIFRLSSFRVSGAVDADDYRSLGASLARVFLIQILFYGASALWGALLNTRKRFFAPAWAPILSNLAIIVSLVLAKMQLKPGEDGFVKALNNAGFRYTLAIGATTGIALQALVLIPAMRSAGIRLRFRADFRHPAVRQVFRLSAWTVGFAAANIVSSQIVQNLAKPGSGNASAYTLAYTFFQLPHALLAMSILTTFIPDLAGSVRRGDRFAFVDRMSFGIRTIALITVPAGFGLFALRRPIVGALLQHGQFTSLDALVTSRALAGFALGLGGFSIYMFVLRGFYSHRDTKTPFKLNLVENLLNIIFAVIFVGPFGVLGLGLAFALAYVLTALLAIQVLQYKVSGFELRPMFASFGKTVLAGLVMAEAIWLFNRSVGSNAGAGALARVALGITVGVPVYAGLMWLMGSPELRALERIAVRRFRR</sequence>
<dbReference type="GO" id="GO:0009252">
    <property type="term" value="P:peptidoglycan biosynthetic process"/>
    <property type="evidence" value="ECO:0007669"/>
    <property type="project" value="UniProtKB-KW"/>
</dbReference>
<dbReference type="HAMAP" id="MF_02078">
    <property type="entry name" value="MurJ_MviN"/>
    <property type="match status" value="1"/>
</dbReference>
<gene>
    <name evidence="10" type="ORF">UFOPK2602_00186</name>
</gene>
<dbReference type="PANTHER" id="PTHR47019:SF1">
    <property type="entry name" value="LIPID II FLIPPASE MURJ"/>
    <property type="match status" value="1"/>
</dbReference>
<evidence type="ECO:0000256" key="2">
    <source>
        <dbReference type="ARBA" id="ARBA00022475"/>
    </source>
</evidence>
<dbReference type="Pfam" id="PF03023">
    <property type="entry name" value="MurJ"/>
    <property type="match status" value="1"/>
</dbReference>
<dbReference type="NCBIfam" id="TIGR01695">
    <property type="entry name" value="murJ_mviN"/>
    <property type="match status" value="1"/>
</dbReference>
<evidence type="ECO:0000256" key="7">
    <source>
        <dbReference type="ARBA" id="ARBA00023136"/>
    </source>
</evidence>
<feature type="transmembrane region" description="Helical" evidence="9">
    <location>
        <begin position="59"/>
        <end position="78"/>
    </location>
</feature>
<keyword evidence="6 9" id="KW-1133">Transmembrane helix</keyword>
<evidence type="ECO:0000256" key="9">
    <source>
        <dbReference type="SAM" id="Phobius"/>
    </source>
</evidence>
<evidence type="ECO:0000256" key="8">
    <source>
        <dbReference type="SAM" id="MobiDB-lite"/>
    </source>
</evidence>
<evidence type="ECO:0000256" key="4">
    <source>
        <dbReference type="ARBA" id="ARBA00022960"/>
    </source>
</evidence>
<reference evidence="10" key="1">
    <citation type="submission" date="2020-05" db="EMBL/GenBank/DDBJ databases">
        <authorList>
            <person name="Chiriac C."/>
            <person name="Salcher M."/>
            <person name="Ghai R."/>
            <person name="Kavagutti S V."/>
        </authorList>
    </citation>
    <scope>NUCLEOTIDE SEQUENCE</scope>
</reference>
<evidence type="ECO:0000313" key="10">
    <source>
        <dbReference type="EMBL" id="CAB4694116.1"/>
    </source>
</evidence>
<keyword evidence="2" id="KW-1003">Cell membrane</keyword>